<dbReference type="InterPro" id="IPR046151">
    <property type="entry name" value="DUF6153"/>
</dbReference>
<gene>
    <name evidence="3" type="ORF">GCM10010151_71560</name>
</gene>
<keyword evidence="2" id="KW-0812">Transmembrane</keyword>
<evidence type="ECO:0000313" key="4">
    <source>
        <dbReference type="Proteomes" id="UP001501822"/>
    </source>
</evidence>
<comment type="caution">
    <text evidence="3">The sequence shown here is derived from an EMBL/GenBank/DDBJ whole genome shotgun (WGS) entry which is preliminary data.</text>
</comment>
<feature type="region of interest" description="Disordered" evidence="1">
    <location>
        <begin position="76"/>
        <end position="96"/>
    </location>
</feature>
<feature type="transmembrane region" description="Helical" evidence="2">
    <location>
        <begin position="98"/>
        <end position="119"/>
    </location>
</feature>
<keyword evidence="2" id="KW-0472">Membrane</keyword>
<evidence type="ECO:0000256" key="1">
    <source>
        <dbReference type="SAM" id="MobiDB-lite"/>
    </source>
</evidence>
<dbReference type="RefSeq" id="WP_252808647.1">
    <property type="nucleotide sequence ID" value="NZ_BAAABM010000070.1"/>
</dbReference>
<feature type="region of interest" description="Disordered" evidence="1">
    <location>
        <begin position="128"/>
        <end position="147"/>
    </location>
</feature>
<organism evidence="3 4">
    <name type="scientific">Actinoallomurus spadix</name>
    <dbReference type="NCBI Taxonomy" id="79912"/>
    <lineage>
        <taxon>Bacteria</taxon>
        <taxon>Bacillati</taxon>
        <taxon>Actinomycetota</taxon>
        <taxon>Actinomycetes</taxon>
        <taxon>Streptosporangiales</taxon>
        <taxon>Thermomonosporaceae</taxon>
        <taxon>Actinoallomurus</taxon>
    </lineage>
</organism>
<proteinExistence type="predicted"/>
<keyword evidence="4" id="KW-1185">Reference proteome</keyword>
<dbReference type="Proteomes" id="UP001501822">
    <property type="component" value="Unassembled WGS sequence"/>
</dbReference>
<protein>
    <submittedName>
        <fullName evidence="3">Uncharacterized protein</fullName>
    </submittedName>
</protein>
<name>A0ABN0XRV9_9ACTN</name>
<reference evidence="3 4" key="1">
    <citation type="journal article" date="2019" name="Int. J. Syst. Evol. Microbiol.">
        <title>The Global Catalogue of Microorganisms (GCM) 10K type strain sequencing project: providing services to taxonomists for standard genome sequencing and annotation.</title>
        <authorList>
            <consortium name="The Broad Institute Genomics Platform"/>
            <consortium name="The Broad Institute Genome Sequencing Center for Infectious Disease"/>
            <person name="Wu L."/>
            <person name="Ma J."/>
        </authorList>
    </citation>
    <scope>NUCLEOTIDE SEQUENCE [LARGE SCALE GENOMIC DNA]</scope>
    <source>
        <strain evidence="3 4">JCM 3146</strain>
    </source>
</reference>
<evidence type="ECO:0000313" key="3">
    <source>
        <dbReference type="EMBL" id="GAA0371312.1"/>
    </source>
</evidence>
<dbReference type="Pfam" id="PF19650">
    <property type="entry name" value="DUF6153"/>
    <property type="match status" value="1"/>
</dbReference>
<keyword evidence="2" id="KW-1133">Transmembrane helix</keyword>
<accession>A0ABN0XRV9</accession>
<evidence type="ECO:0000256" key="2">
    <source>
        <dbReference type="SAM" id="Phobius"/>
    </source>
</evidence>
<dbReference type="EMBL" id="BAAABM010000070">
    <property type="protein sequence ID" value="GAA0371312.1"/>
    <property type="molecule type" value="Genomic_DNA"/>
</dbReference>
<sequence length="156" mass="16150">MVGSEMSSGQSRAGAPVVSPGALLLLTLTVLGLFAMHGLQATASPADTHPAALSLVMPADTHPADVSLAMPAMGRSETAAGHHGPTPSHDSPGHRHPGGGMCLALLVMATLLILSAVFVRRRRRWAPVGRPAGRGKDRLGRAPPPPSIFQLSVLRR</sequence>